<dbReference type="InParanoid" id="A0A1X7U0L4"/>
<dbReference type="SUPFAM" id="SSF49265">
    <property type="entry name" value="Fibronectin type III"/>
    <property type="match status" value="1"/>
</dbReference>
<feature type="chain" id="PRO_5010881439" description="Fibronectin type-III domain-containing protein" evidence="2">
    <location>
        <begin position="27"/>
        <end position="461"/>
    </location>
</feature>
<sequence>MATGIYRCLLLTKCLSLVVSVSLVQTVPPYSVVCPGDKLVFSCTATAGTDMMFWRGHSGNIYPLQRNDYPVTVDGFNVTTTQVNGSLVINAINDSVPLELNGTNIGCSDDDLSYTLMTIHVADVPEAVTNIKIDPVNSNGIFINWAASGSCIQHYHVIISSNNLTNYSHTRNTNITINHLTIGTNYSFIIFPIDTGGRGGPPSSSIQYIWNVPAQVVNISWYQTSTDSITIWWNNSEVDISYVNYPPVYYIINIKGPPKVKSVENTTSTNITITDLPLTDTNYTITIMPVNVIGYGPSATVNVSKFPVKNTLFSSTHMMLSTIESDTMMSSTATITEQVTMCDVVATSSALTVLSVITVTASFATTRDHEPCVTKALNSLSTDGETISVAIGVPIITGLITGVISAFITSIIVYCIMKRRRIKTMEVAQEGPVYDIPIVSAEQKPNPIGTHFNAAYGQVNI</sequence>
<feature type="signal peptide" evidence="2">
    <location>
        <begin position="1"/>
        <end position="26"/>
    </location>
</feature>
<feature type="domain" description="Fibronectin type-III" evidence="3">
    <location>
        <begin position="127"/>
        <end position="215"/>
    </location>
</feature>
<evidence type="ECO:0000256" key="1">
    <source>
        <dbReference type="SAM" id="Phobius"/>
    </source>
</evidence>
<name>A0A1X7U0L4_AMPQE</name>
<dbReference type="CDD" id="cd00063">
    <property type="entry name" value="FN3"/>
    <property type="match status" value="2"/>
</dbReference>
<accession>A0A1X7U0L4</accession>
<evidence type="ECO:0000256" key="2">
    <source>
        <dbReference type="SAM" id="SignalP"/>
    </source>
</evidence>
<dbReference type="PROSITE" id="PS50853">
    <property type="entry name" value="FN3"/>
    <property type="match status" value="1"/>
</dbReference>
<dbReference type="SMART" id="SM00060">
    <property type="entry name" value="FN3"/>
    <property type="match status" value="2"/>
</dbReference>
<organism evidence="4">
    <name type="scientific">Amphimedon queenslandica</name>
    <name type="common">Sponge</name>
    <dbReference type="NCBI Taxonomy" id="400682"/>
    <lineage>
        <taxon>Eukaryota</taxon>
        <taxon>Metazoa</taxon>
        <taxon>Porifera</taxon>
        <taxon>Demospongiae</taxon>
        <taxon>Heteroscleromorpha</taxon>
        <taxon>Haplosclerida</taxon>
        <taxon>Niphatidae</taxon>
        <taxon>Amphimedon</taxon>
    </lineage>
</organism>
<dbReference type="EnsemblMetazoa" id="Aqu2.1.21238_001">
    <property type="protein sequence ID" value="Aqu2.1.21238_001"/>
    <property type="gene ID" value="Aqu2.1.21238"/>
</dbReference>
<keyword evidence="1" id="KW-1133">Transmembrane helix</keyword>
<evidence type="ECO:0000313" key="4">
    <source>
        <dbReference type="EnsemblMetazoa" id="Aqu2.1.21238_001"/>
    </source>
</evidence>
<dbReference type="AlphaFoldDB" id="A0A1X7U0L4"/>
<dbReference type="InterPro" id="IPR036116">
    <property type="entry name" value="FN3_sf"/>
</dbReference>
<dbReference type="InterPro" id="IPR013783">
    <property type="entry name" value="Ig-like_fold"/>
</dbReference>
<reference evidence="4" key="1">
    <citation type="submission" date="2017-05" db="UniProtKB">
        <authorList>
            <consortium name="EnsemblMetazoa"/>
        </authorList>
    </citation>
    <scope>IDENTIFICATION</scope>
</reference>
<keyword evidence="2" id="KW-0732">Signal</keyword>
<dbReference type="Pfam" id="PF00041">
    <property type="entry name" value="fn3"/>
    <property type="match status" value="1"/>
</dbReference>
<dbReference type="Gene3D" id="2.60.40.10">
    <property type="entry name" value="Immunoglobulins"/>
    <property type="match status" value="2"/>
</dbReference>
<keyword evidence="1" id="KW-0472">Membrane</keyword>
<feature type="transmembrane region" description="Helical" evidence="1">
    <location>
        <begin position="389"/>
        <end position="416"/>
    </location>
</feature>
<evidence type="ECO:0000259" key="3">
    <source>
        <dbReference type="PROSITE" id="PS50853"/>
    </source>
</evidence>
<protein>
    <recommendedName>
        <fullName evidence="3">Fibronectin type-III domain-containing protein</fullName>
    </recommendedName>
</protein>
<keyword evidence="1" id="KW-0812">Transmembrane</keyword>
<proteinExistence type="predicted"/>
<dbReference type="InterPro" id="IPR003961">
    <property type="entry name" value="FN3_dom"/>
</dbReference>